<dbReference type="Proteomes" id="UP001189429">
    <property type="component" value="Unassembled WGS sequence"/>
</dbReference>
<feature type="region of interest" description="Disordered" evidence="1">
    <location>
        <begin position="168"/>
        <end position="187"/>
    </location>
</feature>
<feature type="region of interest" description="Disordered" evidence="1">
    <location>
        <begin position="200"/>
        <end position="240"/>
    </location>
</feature>
<feature type="compositionally biased region" description="Low complexity" evidence="1">
    <location>
        <begin position="176"/>
        <end position="187"/>
    </location>
</feature>
<sequence>MPRVDLIFFNWGLHNTAGTYVPGRQDTAERYMPNLEKIVDRLVELRSQYGTKLLFGTTTPHFCNQHVEEIVKLQVEQSTELMTDNSIPVVDLHAAIVDECGAPPQETCLNLSQGGCPHYSEAGYEWIANRAVGPTILAALAEEVHRPLEHAAAEPATSLERTAAALERAATKPKTVSETPVAEPEPAAWVPAATLDPAAAKPEPAAMEPTATLEPATAALEPANSEPAAAALEAAAAASV</sequence>
<dbReference type="CDD" id="cd00229">
    <property type="entry name" value="SGNH_hydrolase"/>
    <property type="match status" value="1"/>
</dbReference>
<evidence type="ECO:0008006" key="4">
    <source>
        <dbReference type="Google" id="ProtNLM"/>
    </source>
</evidence>
<gene>
    <name evidence="2" type="ORF">PCOR1329_LOCUS45667</name>
</gene>
<dbReference type="Gene3D" id="3.40.50.1110">
    <property type="entry name" value="SGNH hydrolase"/>
    <property type="match status" value="1"/>
</dbReference>
<reference evidence="2" key="1">
    <citation type="submission" date="2023-10" db="EMBL/GenBank/DDBJ databases">
        <authorList>
            <person name="Chen Y."/>
            <person name="Shah S."/>
            <person name="Dougan E. K."/>
            <person name="Thang M."/>
            <person name="Chan C."/>
        </authorList>
    </citation>
    <scope>NUCLEOTIDE SEQUENCE [LARGE SCALE GENOMIC DNA]</scope>
</reference>
<evidence type="ECO:0000256" key="1">
    <source>
        <dbReference type="SAM" id="MobiDB-lite"/>
    </source>
</evidence>
<accession>A0ABN9U825</accession>
<name>A0ABN9U825_9DINO</name>
<dbReference type="SUPFAM" id="SSF52266">
    <property type="entry name" value="SGNH hydrolase"/>
    <property type="match status" value="1"/>
</dbReference>
<organism evidence="2 3">
    <name type="scientific">Prorocentrum cordatum</name>
    <dbReference type="NCBI Taxonomy" id="2364126"/>
    <lineage>
        <taxon>Eukaryota</taxon>
        <taxon>Sar</taxon>
        <taxon>Alveolata</taxon>
        <taxon>Dinophyceae</taxon>
        <taxon>Prorocentrales</taxon>
        <taxon>Prorocentraceae</taxon>
        <taxon>Prorocentrum</taxon>
    </lineage>
</organism>
<dbReference type="EMBL" id="CAUYUJ010015493">
    <property type="protein sequence ID" value="CAK0854647.1"/>
    <property type="molecule type" value="Genomic_DNA"/>
</dbReference>
<proteinExistence type="predicted"/>
<evidence type="ECO:0000313" key="3">
    <source>
        <dbReference type="Proteomes" id="UP001189429"/>
    </source>
</evidence>
<dbReference type="InterPro" id="IPR036514">
    <property type="entry name" value="SGNH_hydro_sf"/>
</dbReference>
<comment type="caution">
    <text evidence="2">The sequence shown here is derived from an EMBL/GenBank/DDBJ whole genome shotgun (WGS) entry which is preliminary data.</text>
</comment>
<protein>
    <recommendedName>
        <fullName evidence="4">SGNH hydrolase-type esterase domain-containing protein</fullName>
    </recommendedName>
</protein>
<keyword evidence="3" id="KW-1185">Reference proteome</keyword>
<evidence type="ECO:0000313" key="2">
    <source>
        <dbReference type="EMBL" id="CAK0854647.1"/>
    </source>
</evidence>